<name>A0ABP9VF44_9DEIO</name>
<accession>A0ABP9VF44</accession>
<comment type="caution">
    <text evidence="2">The sequence shown here is derived from an EMBL/GenBank/DDBJ whole genome shotgun (WGS) entry which is preliminary data.</text>
</comment>
<organism evidence="2 3">
    <name type="scientific">Deinococcus xinjiangensis</name>
    <dbReference type="NCBI Taxonomy" id="457454"/>
    <lineage>
        <taxon>Bacteria</taxon>
        <taxon>Thermotogati</taxon>
        <taxon>Deinococcota</taxon>
        <taxon>Deinococci</taxon>
        <taxon>Deinococcales</taxon>
        <taxon>Deinococcaceae</taxon>
        <taxon>Deinococcus</taxon>
    </lineage>
</organism>
<keyword evidence="3" id="KW-1185">Reference proteome</keyword>
<gene>
    <name evidence="2" type="ORF">Dxin01_03612</name>
</gene>
<proteinExistence type="predicted"/>
<protein>
    <recommendedName>
        <fullName evidence="4">EF-hand domain-containing protein</fullName>
    </recommendedName>
</protein>
<sequence length="144" mass="15561">MFFDQNDRHQQMAQANDPRDTNGDGVVSPQEAAAYIQDYMKNATPEERQQILKDYIGGMSPDQRQQMGDAIVKSPANPVQTINAQDDNDLANAYTQVVQAKPQQESGPSPLEAAFAPGGMLSNPMVKAGLVGLAAAIGSKMLRR</sequence>
<evidence type="ECO:0000313" key="3">
    <source>
        <dbReference type="Proteomes" id="UP001458946"/>
    </source>
</evidence>
<reference evidence="2 3" key="1">
    <citation type="submission" date="2024-02" db="EMBL/GenBank/DDBJ databases">
        <title>Deinococcus xinjiangensis NBRC 107630.</title>
        <authorList>
            <person name="Ichikawa N."/>
            <person name="Katano-Makiyama Y."/>
            <person name="Hidaka K."/>
        </authorList>
    </citation>
    <scope>NUCLEOTIDE SEQUENCE [LARGE SCALE GENOMIC DNA]</scope>
    <source>
        <strain evidence="2 3">NBRC 107630</strain>
    </source>
</reference>
<feature type="compositionally biased region" description="Basic and acidic residues" evidence="1">
    <location>
        <begin position="1"/>
        <end position="10"/>
    </location>
</feature>
<evidence type="ECO:0008006" key="4">
    <source>
        <dbReference type="Google" id="ProtNLM"/>
    </source>
</evidence>
<evidence type="ECO:0000313" key="2">
    <source>
        <dbReference type="EMBL" id="GAA5503848.1"/>
    </source>
</evidence>
<dbReference type="Proteomes" id="UP001458946">
    <property type="component" value="Unassembled WGS sequence"/>
</dbReference>
<feature type="region of interest" description="Disordered" evidence="1">
    <location>
        <begin position="1"/>
        <end position="29"/>
    </location>
</feature>
<dbReference type="EMBL" id="BAABRN010000070">
    <property type="protein sequence ID" value="GAA5503848.1"/>
    <property type="molecule type" value="Genomic_DNA"/>
</dbReference>
<evidence type="ECO:0000256" key="1">
    <source>
        <dbReference type="SAM" id="MobiDB-lite"/>
    </source>
</evidence>
<dbReference type="RefSeq" id="WP_353543817.1">
    <property type="nucleotide sequence ID" value="NZ_BAABRN010000070.1"/>
</dbReference>